<dbReference type="InterPro" id="IPR035647">
    <property type="entry name" value="EFG_III/V"/>
</dbReference>
<name>A0A6B2KZ21_9EUKA</name>
<dbReference type="GO" id="GO:0005525">
    <property type="term" value="F:GTP binding"/>
    <property type="evidence" value="ECO:0007669"/>
    <property type="project" value="UniProtKB-KW"/>
</dbReference>
<evidence type="ECO:0000256" key="3">
    <source>
        <dbReference type="ARBA" id="ARBA00022741"/>
    </source>
</evidence>
<organism evidence="8">
    <name type="scientific">Arcella intermedia</name>
    <dbReference type="NCBI Taxonomy" id="1963864"/>
    <lineage>
        <taxon>Eukaryota</taxon>
        <taxon>Amoebozoa</taxon>
        <taxon>Tubulinea</taxon>
        <taxon>Elardia</taxon>
        <taxon>Arcellinida</taxon>
        <taxon>Sphaerothecina</taxon>
        <taxon>Arcellidae</taxon>
        <taxon>Arcella</taxon>
    </lineage>
</organism>
<dbReference type="SUPFAM" id="SSF52540">
    <property type="entry name" value="P-loop containing nucleoside triphosphate hydrolases"/>
    <property type="match status" value="1"/>
</dbReference>
<evidence type="ECO:0000256" key="5">
    <source>
        <dbReference type="ARBA" id="ARBA00022917"/>
    </source>
</evidence>
<dbReference type="InterPro" id="IPR020568">
    <property type="entry name" value="Ribosomal_Su5_D2-typ_SF"/>
</dbReference>
<dbReference type="PANTHER" id="PTHR42908:SF10">
    <property type="entry name" value="EUKARYOTIC TRANSLATION ELONGATION FACTOR 2"/>
    <property type="match status" value="1"/>
</dbReference>
<dbReference type="Gene3D" id="2.40.30.10">
    <property type="entry name" value="Translation factors"/>
    <property type="match status" value="1"/>
</dbReference>
<dbReference type="GO" id="GO:0005829">
    <property type="term" value="C:cytosol"/>
    <property type="evidence" value="ECO:0007669"/>
    <property type="project" value="TreeGrafter"/>
</dbReference>
<dbReference type="EMBL" id="GIBP01000997">
    <property type="protein sequence ID" value="NDV29966.1"/>
    <property type="molecule type" value="Transcribed_RNA"/>
</dbReference>
<evidence type="ECO:0000313" key="8">
    <source>
        <dbReference type="EMBL" id="NDV29966.1"/>
    </source>
</evidence>
<dbReference type="GO" id="GO:0003924">
    <property type="term" value="F:GTPase activity"/>
    <property type="evidence" value="ECO:0007669"/>
    <property type="project" value="InterPro"/>
</dbReference>
<dbReference type="FunFam" id="2.40.30.10:FF:000010">
    <property type="entry name" value="Translation elongation factor 2"/>
    <property type="match status" value="1"/>
</dbReference>
<comment type="subcellular location">
    <subcellularLocation>
        <location evidence="1">Cytoplasm</location>
    </subcellularLocation>
</comment>
<dbReference type="InterPro" id="IPR027417">
    <property type="entry name" value="P-loop_NTPase"/>
</dbReference>
<dbReference type="GO" id="GO:0043022">
    <property type="term" value="F:ribosome binding"/>
    <property type="evidence" value="ECO:0007669"/>
    <property type="project" value="TreeGrafter"/>
</dbReference>
<dbReference type="SUPFAM" id="SSF54211">
    <property type="entry name" value="Ribosomal protein S5 domain 2-like"/>
    <property type="match status" value="1"/>
</dbReference>
<keyword evidence="2" id="KW-0963">Cytoplasm</keyword>
<dbReference type="PROSITE" id="PS51722">
    <property type="entry name" value="G_TR_2"/>
    <property type="match status" value="1"/>
</dbReference>
<evidence type="ECO:0000256" key="2">
    <source>
        <dbReference type="ARBA" id="ARBA00022490"/>
    </source>
</evidence>
<dbReference type="SUPFAM" id="SSF50447">
    <property type="entry name" value="Translation proteins"/>
    <property type="match status" value="1"/>
</dbReference>
<dbReference type="PRINTS" id="PR00315">
    <property type="entry name" value="ELONGATNFCT"/>
</dbReference>
<dbReference type="CDD" id="cd16268">
    <property type="entry name" value="EF2_II"/>
    <property type="match status" value="1"/>
</dbReference>
<dbReference type="FunFam" id="3.40.50.300:FF:000058">
    <property type="entry name" value="Translation elongation factor 2"/>
    <property type="match status" value="1"/>
</dbReference>
<evidence type="ECO:0000256" key="4">
    <source>
        <dbReference type="ARBA" id="ARBA00022768"/>
    </source>
</evidence>
<evidence type="ECO:0000256" key="1">
    <source>
        <dbReference type="ARBA" id="ARBA00004496"/>
    </source>
</evidence>
<dbReference type="Pfam" id="PF03764">
    <property type="entry name" value="EFG_IV"/>
    <property type="match status" value="1"/>
</dbReference>
<dbReference type="InterPro" id="IPR014721">
    <property type="entry name" value="Ribsml_uS5_D2-typ_fold_subgr"/>
</dbReference>
<accession>A0A6B2KZ21</accession>
<evidence type="ECO:0000259" key="7">
    <source>
        <dbReference type="PROSITE" id="PS51722"/>
    </source>
</evidence>
<dbReference type="FunFam" id="3.30.70.870:FF:000002">
    <property type="entry name" value="Translation elongation factor 2"/>
    <property type="match status" value="1"/>
</dbReference>
<dbReference type="AlphaFoldDB" id="A0A6B2KZ21"/>
<dbReference type="GO" id="GO:0003746">
    <property type="term" value="F:translation elongation factor activity"/>
    <property type="evidence" value="ECO:0007669"/>
    <property type="project" value="UniProtKB-KW"/>
</dbReference>
<dbReference type="NCBIfam" id="TIGR00231">
    <property type="entry name" value="small_GTP"/>
    <property type="match status" value="1"/>
</dbReference>
<dbReference type="InterPro" id="IPR005517">
    <property type="entry name" value="Transl_elong_EFG/EF2_IV"/>
</dbReference>
<proteinExistence type="predicted"/>
<dbReference type="Pfam" id="PF03144">
    <property type="entry name" value="GTP_EFTU_D2"/>
    <property type="match status" value="1"/>
</dbReference>
<dbReference type="PANTHER" id="PTHR42908">
    <property type="entry name" value="TRANSLATION ELONGATION FACTOR-RELATED"/>
    <property type="match status" value="1"/>
</dbReference>
<keyword evidence="3" id="KW-0547">Nucleotide-binding</keyword>
<dbReference type="CDD" id="cd01885">
    <property type="entry name" value="EF2"/>
    <property type="match status" value="1"/>
</dbReference>
<dbReference type="InterPro" id="IPR009000">
    <property type="entry name" value="Transl_B-barrel_sf"/>
</dbReference>
<dbReference type="Gene3D" id="3.30.230.10">
    <property type="match status" value="1"/>
</dbReference>
<dbReference type="SUPFAM" id="SSF54980">
    <property type="entry name" value="EF-G C-terminal domain-like"/>
    <property type="match status" value="1"/>
</dbReference>
<dbReference type="InterPro" id="IPR004161">
    <property type="entry name" value="EFTu-like_2"/>
</dbReference>
<dbReference type="CDD" id="cd01681">
    <property type="entry name" value="aeEF2_snRNP_like_IV"/>
    <property type="match status" value="1"/>
</dbReference>
<protein>
    <recommendedName>
        <fullName evidence="7">Tr-type G domain-containing protein</fullName>
    </recommendedName>
</protein>
<evidence type="ECO:0000256" key="6">
    <source>
        <dbReference type="ARBA" id="ARBA00023134"/>
    </source>
</evidence>
<dbReference type="Pfam" id="PF00009">
    <property type="entry name" value="GTP_EFTU"/>
    <property type="match status" value="1"/>
</dbReference>
<keyword evidence="6" id="KW-0342">GTP-binding</keyword>
<dbReference type="InterPro" id="IPR000795">
    <property type="entry name" value="T_Tr_GTP-bd_dom"/>
</dbReference>
<reference evidence="8" key="1">
    <citation type="journal article" date="2020" name="J. Eukaryot. Microbiol.">
        <title>De novo Sequencing, Assembly and Annotation of the Transcriptome for the Free-Living Testate Amoeba Arcella intermedia.</title>
        <authorList>
            <person name="Ribeiro G.M."/>
            <person name="Porfirio-Sousa A.L."/>
            <person name="Maurer-Alcala X.X."/>
            <person name="Katz L.A."/>
            <person name="Lahr D.J.G."/>
        </authorList>
    </citation>
    <scope>NUCLEOTIDE SEQUENCE</scope>
</reference>
<dbReference type="Pfam" id="PF14492">
    <property type="entry name" value="EFG_III"/>
    <property type="match status" value="1"/>
</dbReference>
<feature type="domain" description="Tr-type G" evidence="7">
    <location>
        <begin position="14"/>
        <end position="223"/>
    </location>
</feature>
<dbReference type="Gene3D" id="3.30.70.870">
    <property type="entry name" value="Elongation Factor G (Translational Gtpase), domain 3"/>
    <property type="match status" value="1"/>
</dbReference>
<keyword evidence="4" id="KW-0251">Elongation factor</keyword>
<dbReference type="Gene3D" id="3.40.50.300">
    <property type="entry name" value="P-loop containing nucleotide triphosphate hydrolases"/>
    <property type="match status" value="1"/>
</dbReference>
<keyword evidence="5" id="KW-0648">Protein biosynthesis</keyword>
<dbReference type="InterPro" id="IPR005225">
    <property type="entry name" value="Small_GTP-bd"/>
</dbReference>
<dbReference type="GO" id="GO:1990904">
    <property type="term" value="C:ribonucleoprotein complex"/>
    <property type="evidence" value="ECO:0007669"/>
    <property type="project" value="TreeGrafter"/>
</dbReference>
<dbReference type="InterPro" id="IPR041095">
    <property type="entry name" value="EFG_II"/>
</dbReference>
<sequence>MSVERVQKLQREIDVIRNICIIAHVDHGKTTLCDSLLAKAGLISCEDAGEKHAIALRQQEKDRKITIKSTGISLPFHKDGEDYLVNLVDSPGHVDFSSEVTAALRITDGALVVVDCIEGVCVQTETVTRQALSERIKPVLHINKVDRAIAELRLTGEEIYQKFFHLVENVNHLLETYQDETLGCIVLDPRKGSVSFGSGKQGWAFTIPQFAQMIAKKMKKDQLEIQQYLWGDYYHDPETGAFTNKPLSKSGKPLERFFVQAILNPILRVFDLVAKQDLNTLNQKIFPQMNIKLTEQEKQQTGSKLLKSIFQQWIPAADSLISMIIDHLPSPRVAQRYRVENLYSGGLDDPVASAIRQCDPNGPLMMFVSKMIDPKGDGKRFYAFGRIFSGTISSGQEVYIFGPNYVVGEKKDCFVKRIPGLVLMMGSKTENVSSVSCGNTVAIQGLEKILVKSGTITSDPTASPITPMKFSVSPIVQRAICPNNLAQLKKFTEGLKRLEKSDPCLKVIFSEKSSEMIIAGAGELHIEVAIGELADILGEDVPFTVSPPVVGFCETVTTQSSTTCMGKSPNRHNRLYFTAEPLEEEIIQAIEKETIDPNDKSFPKVLSEKYGWDKSLCSRVWFFSGTNCLVDQTHGVSYLSEIKDSIKTAFEGLVQSSVLCEEPLRGVRFNLVDAVLHGNSSHPPKEP</sequence>